<dbReference type="InterPro" id="IPR044925">
    <property type="entry name" value="His-Me_finger_sf"/>
</dbReference>
<feature type="domain" description="HNH nuclease" evidence="1">
    <location>
        <begin position="3"/>
        <end position="45"/>
    </location>
</feature>
<gene>
    <name evidence="2" type="ORF">LCPAC403_03310</name>
</gene>
<keyword evidence="2" id="KW-0378">Hydrolase</keyword>
<protein>
    <submittedName>
        <fullName evidence="2">HNH endonuclease</fullName>
    </submittedName>
</protein>
<dbReference type="SUPFAM" id="SSF54060">
    <property type="entry name" value="His-Me finger endonucleases"/>
    <property type="match status" value="1"/>
</dbReference>
<sequence>MNILVWEVFNNRRVRKGYKIHHKDDKPWNNKIENLMEVTCSDNMRASANSGKNKSCKKVRRLAHDGSYRDFVSYSEAAKETDKAGQPHIGACVNGKQKTCGKCKCGKRFKWIGLDENDNPVINTKNSYIKSRIIN</sequence>
<dbReference type="Gene3D" id="1.10.10.10">
    <property type="entry name" value="Winged helix-like DNA-binding domain superfamily/Winged helix DNA-binding domain"/>
    <property type="match status" value="1"/>
</dbReference>
<proteinExistence type="predicted"/>
<keyword evidence="2" id="KW-0540">Nuclease</keyword>
<evidence type="ECO:0000313" key="2">
    <source>
        <dbReference type="EMBL" id="QBK93197.1"/>
    </source>
</evidence>
<evidence type="ECO:0000259" key="1">
    <source>
        <dbReference type="Pfam" id="PF13392"/>
    </source>
</evidence>
<dbReference type="InterPro" id="IPR036388">
    <property type="entry name" value="WH-like_DNA-bd_sf"/>
</dbReference>
<keyword evidence="2" id="KW-0255">Endonuclease</keyword>
<organism evidence="2">
    <name type="scientific">Pithovirus LCPAC403</name>
    <dbReference type="NCBI Taxonomy" id="2506596"/>
    <lineage>
        <taxon>Viruses</taxon>
        <taxon>Pithoviruses</taxon>
    </lineage>
</organism>
<dbReference type="Gene3D" id="3.90.75.20">
    <property type="match status" value="1"/>
</dbReference>
<reference evidence="2" key="1">
    <citation type="journal article" date="2019" name="MBio">
        <title>Virus Genomes from Deep Sea Sediments Expand the Ocean Megavirome and Support Independent Origins of Viral Gigantism.</title>
        <authorList>
            <person name="Backstrom D."/>
            <person name="Yutin N."/>
            <person name="Jorgensen S.L."/>
            <person name="Dharamshi J."/>
            <person name="Homa F."/>
            <person name="Zaremba-Niedwiedzka K."/>
            <person name="Spang A."/>
            <person name="Wolf Y.I."/>
            <person name="Koonin E.V."/>
            <person name="Ettema T.J."/>
        </authorList>
    </citation>
    <scope>NUCLEOTIDE SEQUENCE</scope>
</reference>
<accession>A0A481ZBN4</accession>
<dbReference type="EMBL" id="MK500591">
    <property type="protein sequence ID" value="QBK93197.1"/>
    <property type="molecule type" value="Genomic_DNA"/>
</dbReference>
<dbReference type="Pfam" id="PF13392">
    <property type="entry name" value="HNH_3"/>
    <property type="match status" value="1"/>
</dbReference>
<name>A0A481ZBN4_9VIRU</name>
<dbReference type="GO" id="GO:0004519">
    <property type="term" value="F:endonuclease activity"/>
    <property type="evidence" value="ECO:0007669"/>
    <property type="project" value="UniProtKB-KW"/>
</dbReference>
<dbReference type="InterPro" id="IPR003615">
    <property type="entry name" value="HNH_nuc"/>
</dbReference>